<evidence type="ECO:0000313" key="3">
    <source>
        <dbReference type="EMBL" id="GAH67450.1"/>
    </source>
</evidence>
<keyword evidence="1" id="KW-0436">Ligase</keyword>
<evidence type="ECO:0000256" key="1">
    <source>
        <dbReference type="ARBA" id="ARBA00022598"/>
    </source>
</evidence>
<dbReference type="GO" id="GO:0003677">
    <property type="term" value="F:DNA binding"/>
    <property type="evidence" value="ECO:0007669"/>
    <property type="project" value="InterPro"/>
</dbReference>
<dbReference type="GO" id="GO:0006281">
    <property type="term" value="P:DNA repair"/>
    <property type="evidence" value="ECO:0007669"/>
    <property type="project" value="InterPro"/>
</dbReference>
<feature type="non-terminal residue" evidence="3">
    <location>
        <position position="93"/>
    </location>
</feature>
<dbReference type="GO" id="GO:0003910">
    <property type="term" value="F:DNA ligase (ATP) activity"/>
    <property type="evidence" value="ECO:0007669"/>
    <property type="project" value="InterPro"/>
</dbReference>
<dbReference type="AlphaFoldDB" id="X1IDX8"/>
<dbReference type="Pfam" id="PF04675">
    <property type="entry name" value="DNA_ligase_A_N"/>
    <property type="match status" value="1"/>
</dbReference>
<dbReference type="EMBL" id="BARU01029483">
    <property type="protein sequence ID" value="GAH67450.1"/>
    <property type="molecule type" value="Genomic_DNA"/>
</dbReference>
<name>X1IDX8_9ZZZZ</name>
<comment type="caution">
    <text evidence="3">The sequence shown here is derived from an EMBL/GenBank/DDBJ whole genome shotgun (WGS) entry which is preliminary data.</text>
</comment>
<dbReference type="GO" id="GO:0006310">
    <property type="term" value="P:DNA recombination"/>
    <property type="evidence" value="ECO:0007669"/>
    <property type="project" value="InterPro"/>
</dbReference>
<accession>X1IDX8</accession>
<protein>
    <recommendedName>
        <fullName evidence="2">DNA ligase ATP-dependent N-terminal domain-containing protein</fullName>
    </recommendedName>
</protein>
<reference evidence="3" key="1">
    <citation type="journal article" date="2014" name="Front. Microbiol.">
        <title>High frequency of phylogenetically diverse reductive dehalogenase-homologous genes in deep subseafloor sedimentary metagenomes.</title>
        <authorList>
            <person name="Kawai M."/>
            <person name="Futagami T."/>
            <person name="Toyoda A."/>
            <person name="Takaki Y."/>
            <person name="Nishi S."/>
            <person name="Hori S."/>
            <person name="Arai W."/>
            <person name="Tsubouchi T."/>
            <person name="Morono Y."/>
            <person name="Uchiyama I."/>
            <person name="Ito T."/>
            <person name="Fujiyama A."/>
            <person name="Inagaki F."/>
            <person name="Takami H."/>
        </authorList>
    </citation>
    <scope>NUCLEOTIDE SEQUENCE</scope>
    <source>
        <strain evidence="3">Expedition CK06-06</strain>
    </source>
</reference>
<sequence>MTEFLQLANALEEISATNKRKDKISIIADFLHKVQKQEIRFATNVLAGRIFAENDERTLNISWSGMINALRKIIDYEDKDFGEFYEGDVGEAI</sequence>
<dbReference type="InterPro" id="IPR012308">
    <property type="entry name" value="DNA_ligase_ATP-dep_N"/>
</dbReference>
<evidence type="ECO:0000259" key="2">
    <source>
        <dbReference type="Pfam" id="PF04675"/>
    </source>
</evidence>
<organism evidence="3">
    <name type="scientific">marine sediment metagenome</name>
    <dbReference type="NCBI Taxonomy" id="412755"/>
    <lineage>
        <taxon>unclassified sequences</taxon>
        <taxon>metagenomes</taxon>
        <taxon>ecological metagenomes</taxon>
    </lineage>
</organism>
<dbReference type="InterPro" id="IPR036599">
    <property type="entry name" value="DNA_ligase_N_sf"/>
</dbReference>
<dbReference type="SUPFAM" id="SSF117018">
    <property type="entry name" value="ATP-dependent DNA ligase DNA-binding domain"/>
    <property type="match status" value="1"/>
</dbReference>
<feature type="domain" description="DNA ligase ATP-dependent N-terminal" evidence="2">
    <location>
        <begin position="4"/>
        <end position="92"/>
    </location>
</feature>
<proteinExistence type="predicted"/>
<gene>
    <name evidence="3" type="ORF">S03H2_46899</name>
</gene>
<dbReference type="Gene3D" id="1.10.3260.10">
    <property type="entry name" value="DNA ligase, ATP-dependent, N-terminal domain"/>
    <property type="match status" value="1"/>
</dbReference>